<dbReference type="EMBL" id="CP000124">
    <property type="protein sequence ID" value="ABA49884.1"/>
    <property type="molecule type" value="Genomic_DNA"/>
</dbReference>
<organism evidence="2 3">
    <name type="scientific">Burkholderia pseudomallei (strain 1710b)</name>
    <dbReference type="NCBI Taxonomy" id="320372"/>
    <lineage>
        <taxon>Bacteria</taxon>
        <taxon>Pseudomonadati</taxon>
        <taxon>Pseudomonadota</taxon>
        <taxon>Betaproteobacteria</taxon>
        <taxon>Burkholderiales</taxon>
        <taxon>Burkholderiaceae</taxon>
        <taxon>Burkholderia</taxon>
        <taxon>pseudomallei group</taxon>
    </lineage>
</organism>
<feature type="compositionally biased region" description="Basic and acidic residues" evidence="1">
    <location>
        <begin position="369"/>
        <end position="468"/>
    </location>
</feature>
<proteinExistence type="predicted"/>
<feature type="compositionally biased region" description="Basic and acidic residues" evidence="1">
    <location>
        <begin position="8"/>
        <end position="66"/>
    </location>
</feature>
<evidence type="ECO:0000313" key="2">
    <source>
        <dbReference type="EMBL" id="ABA49884.1"/>
    </source>
</evidence>
<reference evidence="2 3" key="1">
    <citation type="submission" date="2005-09" db="EMBL/GenBank/DDBJ databases">
        <authorList>
            <person name="Woods D.E."/>
            <person name="Nierman W.C."/>
        </authorList>
    </citation>
    <scope>NUCLEOTIDE SEQUENCE [LARGE SCALE GENOMIC DNA]</scope>
    <source>
        <strain evidence="2 3">1710b</strain>
    </source>
</reference>
<dbReference type="EnsemblBacteria" id="ABA49884">
    <property type="protein sequence ID" value="ABA49884"/>
    <property type="gene ID" value="BURPS1710b_2927"/>
</dbReference>
<feature type="region of interest" description="Disordered" evidence="1">
    <location>
        <begin position="259"/>
        <end position="296"/>
    </location>
</feature>
<feature type="region of interest" description="Disordered" evidence="1">
    <location>
        <begin position="1"/>
        <end position="79"/>
    </location>
</feature>
<protein>
    <submittedName>
        <fullName evidence="2">Uncharacterized protein</fullName>
    </submittedName>
</protein>
<name>Q3JQ45_BURP1</name>
<dbReference type="AlphaFoldDB" id="Q3JQ45"/>
<dbReference type="HOGENOM" id="CLU_583527_0_0_4"/>
<sequence>MRPSLRRLSAEEHPRRQQEHRHENRERPAEVREEARHPHAARLGDRLHHEIRRVADVAVRAHEHGARRDRRERRRPRRHQRLRIAAREIEEHEIGRRVVEERREHARRPEVHRVDRLAVGARDEMDDRREHAVAARAQNHDHGRDRHEDAREQLRDLLDRRPVERVALARRARRDRERHERDRDERDVAHRILQRDVRAEQIERDARLPEAAHQHERDHRTEQHEIDLALDRHAVRIGRRIEERLAFLAALSIEVGIEHEEEREQDRADEQHRQREMDRRPEEIDAVQKAEEERRIAERRQRAARVRHEKDEEHDDVHDVLAIVVRAQERTDQQHRGARGAHHAREHGAEREDARIEPGRAVQVAAHADTARDRIQRAQQHDERDVFLEQRVHQRAERGAEAERRGERHQERNRPRRRDLAEMVMPEHRRDQRKDRDRQQDAGERNRPERGKRGTVERCGRCERGRGA</sequence>
<feature type="compositionally biased region" description="Basic residues" evidence="1">
    <location>
        <begin position="67"/>
        <end position="79"/>
    </location>
</feature>
<gene>
    <name evidence="2" type="ordered locus">BURPS1710b_2927</name>
</gene>
<dbReference type="KEGG" id="bpm:BURPS1710b_2927"/>
<accession>Q3JQ45</accession>
<evidence type="ECO:0000256" key="1">
    <source>
        <dbReference type="SAM" id="MobiDB-lite"/>
    </source>
</evidence>
<dbReference type="Proteomes" id="UP000002700">
    <property type="component" value="Chromosome I"/>
</dbReference>
<feature type="compositionally biased region" description="Basic and acidic residues" evidence="1">
    <location>
        <begin position="346"/>
        <end position="358"/>
    </location>
</feature>
<feature type="region of interest" description="Disordered" evidence="1">
    <location>
        <begin position="203"/>
        <end position="224"/>
    </location>
</feature>
<evidence type="ECO:0000313" key="3">
    <source>
        <dbReference type="Proteomes" id="UP000002700"/>
    </source>
</evidence>
<feature type="region of interest" description="Disordered" evidence="1">
    <location>
        <begin position="330"/>
        <end position="468"/>
    </location>
</feature>
<feature type="compositionally biased region" description="Basic residues" evidence="1">
    <location>
        <begin position="336"/>
        <end position="345"/>
    </location>
</feature>